<evidence type="ECO:0000313" key="1">
    <source>
        <dbReference type="EMBL" id="SSW68731.1"/>
    </source>
</evidence>
<dbReference type="AlphaFoldDB" id="A0A446CLR6"/>
<accession>A0A446CLR6</accession>
<evidence type="ECO:0000313" key="2">
    <source>
        <dbReference type="Proteomes" id="UP000289465"/>
    </source>
</evidence>
<dbReference type="EMBL" id="UFQC01000015">
    <property type="protein sequence ID" value="SSW68731.1"/>
    <property type="molecule type" value="Genomic_DNA"/>
</dbReference>
<reference evidence="1 2" key="1">
    <citation type="submission" date="2018-07" db="EMBL/GenBank/DDBJ databases">
        <authorList>
            <person name="Peeters C."/>
        </authorList>
    </citation>
    <scope>NUCLEOTIDE SEQUENCE [LARGE SCALE GENOMIC DNA]</scope>
    <source>
        <strain evidence="1 2">LMG 30378</strain>
    </source>
</reference>
<dbReference type="Proteomes" id="UP000289465">
    <property type="component" value="Unassembled WGS sequence"/>
</dbReference>
<gene>
    <name evidence="1" type="ORF">AVE30378_03190</name>
</gene>
<organism evidence="1 2">
    <name type="scientific">Achromobacter veterisilvae</name>
    <dbReference type="NCBI Taxonomy" id="2069367"/>
    <lineage>
        <taxon>Bacteria</taxon>
        <taxon>Pseudomonadati</taxon>
        <taxon>Pseudomonadota</taxon>
        <taxon>Betaproteobacteria</taxon>
        <taxon>Burkholderiales</taxon>
        <taxon>Alcaligenaceae</taxon>
        <taxon>Achromobacter</taxon>
    </lineage>
</organism>
<name>A0A446CLR6_9BURK</name>
<protein>
    <submittedName>
        <fullName evidence="1">Uncharacterized protein</fullName>
    </submittedName>
</protein>
<sequence>MADHANITFYKIERCGYYNRSSVSPKFGNIGQILPSLKSWSETLPLEATKVGSDDDSDTLPTYIAAIDQYQGDWCVALWNEAPPSEGGIATISAQSAVGAPDVKIADLEAGRLAGFATYFWILPKENVFATLRFDRPFTGQKAFQKYIKAFVRYYSKFVVHDAALTDSDDIKVLGYREIADAPPESLIPSFRAAIASKPGEIDFIASQSHNITAILHSEQLTLTTQAELKTWQKALTRFGIANPQRKSLTEATLKSSVNVRLTKAQVQGLAAEWQKDGGTDSGTDIGFKITGESSPRWFSKSIARDTFNVNLVRTMPEIFDLQALLKSLAVQRQDIVKLLT</sequence>
<proteinExistence type="predicted"/>
<dbReference type="RefSeq" id="WP_129241877.1">
    <property type="nucleotide sequence ID" value="NZ_UFQC01000015.1"/>
</dbReference>
<dbReference type="OrthoDB" id="6120708at2"/>